<keyword evidence="4" id="KW-0472">Membrane</keyword>
<reference evidence="7" key="1">
    <citation type="submission" date="2017-11" db="EMBL/GenBank/DDBJ databases">
        <authorList>
            <person name="Lima N.C."/>
            <person name="Parody-Merino A.M."/>
            <person name="Battley P.F."/>
            <person name="Fidler A.E."/>
            <person name="Prosdocimi F."/>
        </authorList>
    </citation>
    <scope>NUCLEOTIDE SEQUENCE [LARGE SCALE GENOMIC DNA]</scope>
</reference>
<feature type="transmembrane region" description="Helical" evidence="4">
    <location>
        <begin position="12"/>
        <end position="35"/>
    </location>
</feature>
<keyword evidence="3" id="KW-0418">Kinase</keyword>
<dbReference type="InterPro" id="IPR018936">
    <property type="entry name" value="PI3/4_kinase_CS"/>
</dbReference>
<protein>
    <recommendedName>
        <fullName evidence="5">PI3K/PI4K catalytic domain-containing protein</fullName>
    </recommendedName>
</protein>
<keyword evidence="4" id="KW-0812">Transmembrane</keyword>
<dbReference type="InterPro" id="IPR000403">
    <property type="entry name" value="PI3/4_kinase_cat_dom"/>
</dbReference>
<sequence length="246" mass="28182">MAHHKTDGGINLQLQIFVISLILVSAGFLDLIRLLKNAQNEVHFKNWYQKLLAALQFCAGKTLNNEFSKEGKLLRILEDIAKKVKAASDPKRKIGDDLRQDMLVLQIIRVMDNIWLQEGLDMQMIIYRCLSTGKGQGLVQMVPDATTLAKIHRESGLIGPLKENTIKKWFRHHHPLESSYQEAIRNFFYSCAGWCVVTFILGVCDRHSDNIMLTNAGHMFHVDFGRFLGHAQMFGNIRREETKFSK</sequence>
<evidence type="ECO:0000313" key="7">
    <source>
        <dbReference type="Proteomes" id="UP000233556"/>
    </source>
</evidence>
<dbReference type="GO" id="GO:0048015">
    <property type="term" value="P:phosphatidylinositol-mediated signaling"/>
    <property type="evidence" value="ECO:0007669"/>
    <property type="project" value="TreeGrafter"/>
</dbReference>
<dbReference type="Pfam" id="PF00454">
    <property type="entry name" value="PI3_PI4_kinase"/>
    <property type="match status" value="1"/>
</dbReference>
<reference evidence="7" key="2">
    <citation type="submission" date="2017-12" db="EMBL/GenBank/DDBJ databases">
        <title>Genome sequence of the Bar-tailed Godwit (Limosa lapponica baueri).</title>
        <authorList>
            <person name="Lima N.C.B."/>
            <person name="Parody-Merino A.M."/>
            <person name="Battley P.F."/>
            <person name="Fidler A.E."/>
            <person name="Prosdocimi F."/>
        </authorList>
    </citation>
    <scope>NUCLEOTIDE SEQUENCE [LARGE SCALE GENOMIC DNA]</scope>
</reference>
<organism evidence="6 7">
    <name type="scientific">Limosa lapponica baueri</name>
    <dbReference type="NCBI Taxonomy" id="1758121"/>
    <lineage>
        <taxon>Eukaryota</taxon>
        <taxon>Metazoa</taxon>
        <taxon>Chordata</taxon>
        <taxon>Craniata</taxon>
        <taxon>Vertebrata</taxon>
        <taxon>Euteleostomi</taxon>
        <taxon>Archelosauria</taxon>
        <taxon>Archosauria</taxon>
        <taxon>Dinosauria</taxon>
        <taxon>Saurischia</taxon>
        <taxon>Theropoda</taxon>
        <taxon>Coelurosauria</taxon>
        <taxon>Aves</taxon>
        <taxon>Neognathae</taxon>
        <taxon>Neoaves</taxon>
        <taxon>Charadriiformes</taxon>
        <taxon>Scolopacidae</taxon>
        <taxon>Limosa</taxon>
    </lineage>
</organism>
<keyword evidence="4" id="KW-1133">Transmembrane helix</keyword>
<name>A0A2I0TBG3_LIMLA</name>
<dbReference type="Gene3D" id="1.10.1070.11">
    <property type="entry name" value="Phosphatidylinositol 3-/4-kinase, catalytic domain"/>
    <property type="match status" value="1"/>
</dbReference>
<dbReference type="GO" id="GO:0035005">
    <property type="term" value="F:1-phosphatidylinositol-4-phosphate 3-kinase activity"/>
    <property type="evidence" value="ECO:0007669"/>
    <property type="project" value="TreeGrafter"/>
</dbReference>
<dbReference type="InterPro" id="IPR015433">
    <property type="entry name" value="PI3/4_kinase"/>
</dbReference>
<evidence type="ECO:0000259" key="5">
    <source>
        <dbReference type="PROSITE" id="PS50290"/>
    </source>
</evidence>
<dbReference type="Gene3D" id="3.30.1010.10">
    <property type="entry name" value="Phosphatidylinositol 3-kinase Catalytic Subunit, Chain A, domain 4"/>
    <property type="match status" value="1"/>
</dbReference>
<dbReference type="GO" id="GO:0016477">
    <property type="term" value="P:cell migration"/>
    <property type="evidence" value="ECO:0007669"/>
    <property type="project" value="TreeGrafter"/>
</dbReference>
<accession>A0A2I0TBG3</accession>
<dbReference type="InterPro" id="IPR011009">
    <property type="entry name" value="Kinase-like_dom_sf"/>
</dbReference>
<dbReference type="GO" id="GO:0005737">
    <property type="term" value="C:cytoplasm"/>
    <property type="evidence" value="ECO:0007669"/>
    <property type="project" value="TreeGrafter"/>
</dbReference>
<comment type="similarity">
    <text evidence="1">Belongs to the PI3/PI4-kinase family. Type III PI4K subfamily.</text>
</comment>
<dbReference type="PROSITE" id="PS00916">
    <property type="entry name" value="PI3_4_KINASE_2"/>
    <property type="match status" value="1"/>
</dbReference>
<dbReference type="InterPro" id="IPR036940">
    <property type="entry name" value="PI3/4_kinase_cat_sf"/>
</dbReference>
<evidence type="ECO:0000256" key="1">
    <source>
        <dbReference type="ARBA" id="ARBA00006209"/>
    </source>
</evidence>
<dbReference type="GO" id="GO:0016303">
    <property type="term" value="F:1-phosphatidylinositol-3-kinase activity"/>
    <property type="evidence" value="ECO:0007669"/>
    <property type="project" value="TreeGrafter"/>
</dbReference>
<proteinExistence type="inferred from homology"/>
<dbReference type="AlphaFoldDB" id="A0A2I0TBG3"/>
<dbReference type="EMBL" id="KZ513323">
    <property type="protein sequence ID" value="PKU31125.1"/>
    <property type="molecule type" value="Genomic_DNA"/>
</dbReference>
<dbReference type="GO" id="GO:0043491">
    <property type="term" value="P:phosphatidylinositol 3-kinase/protein kinase B signal transduction"/>
    <property type="evidence" value="ECO:0007669"/>
    <property type="project" value="TreeGrafter"/>
</dbReference>
<evidence type="ECO:0000256" key="2">
    <source>
        <dbReference type="ARBA" id="ARBA00022679"/>
    </source>
</evidence>
<dbReference type="GO" id="GO:0005886">
    <property type="term" value="C:plasma membrane"/>
    <property type="evidence" value="ECO:0007669"/>
    <property type="project" value="TreeGrafter"/>
</dbReference>
<evidence type="ECO:0000313" key="6">
    <source>
        <dbReference type="EMBL" id="PKU31125.1"/>
    </source>
</evidence>
<keyword evidence="7" id="KW-1185">Reference proteome</keyword>
<gene>
    <name evidence="6" type="ORF">llap_18571</name>
</gene>
<dbReference type="Proteomes" id="UP000233556">
    <property type="component" value="Unassembled WGS sequence"/>
</dbReference>
<dbReference type="PANTHER" id="PTHR10048:SF29">
    <property type="entry name" value="PHOSPHATIDYLINOSITOL 3-KINASE C2 DOMAIN-CONTAINING SUBUNIT GAMMA"/>
    <property type="match status" value="1"/>
</dbReference>
<evidence type="ECO:0000256" key="4">
    <source>
        <dbReference type="SAM" id="Phobius"/>
    </source>
</evidence>
<dbReference type="OrthoDB" id="67688at2759"/>
<evidence type="ECO:0000256" key="3">
    <source>
        <dbReference type="ARBA" id="ARBA00022777"/>
    </source>
</evidence>
<dbReference type="PROSITE" id="PS50290">
    <property type="entry name" value="PI3_4_KINASE_3"/>
    <property type="match status" value="1"/>
</dbReference>
<dbReference type="SMART" id="SM00146">
    <property type="entry name" value="PI3Kc"/>
    <property type="match status" value="1"/>
</dbReference>
<feature type="domain" description="PI3K/PI4K catalytic" evidence="5">
    <location>
        <begin position="58"/>
        <end position="246"/>
    </location>
</feature>
<keyword evidence="2" id="KW-0808">Transferase</keyword>
<dbReference type="GO" id="GO:0005942">
    <property type="term" value="C:phosphatidylinositol 3-kinase complex"/>
    <property type="evidence" value="ECO:0007669"/>
    <property type="project" value="TreeGrafter"/>
</dbReference>
<dbReference type="SUPFAM" id="SSF56112">
    <property type="entry name" value="Protein kinase-like (PK-like)"/>
    <property type="match status" value="1"/>
</dbReference>
<dbReference type="PANTHER" id="PTHR10048">
    <property type="entry name" value="PHOSPHATIDYLINOSITOL KINASE"/>
    <property type="match status" value="1"/>
</dbReference>